<dbReference type="AlphaFoldDB" id="A0A151NY78"/>
<sequence>MTAQEPGKAQNVTRDTLISEIEEKSRQTPAELLKDVKRTLDRSKDVKLQEAKAVSTELKTSCSIPGMVEMLRKFTGPVAATRSPG</sequence>
<accession>A0A151NY78</accession>
<proteinExistence type="predicted"/>
<evidence type="ECO:0000313" key="1">
    <source>
        <dbReference type="EMBL" id="KYO41842.1"/>
    </source>
</evidence>
<organism evidence="1 2">
    <name type="scientific">Alligator mississippiensis</name>
    <name type="common">American alligator</name>
    <dbReference type="NCBI Taxonomy" id="8496"/>
    <lineage>
        <taxon>Eukaryota</taxon>
        <taxon>Metazoa</taxon>
        <taxon>Chordata</taxon>
        <taxon>Craniata</taxon>
        <taxon>Vertebrata</taxon>
        <taxon>Euteleostomi</taxon>
        <taxon>Archelosauria</taxon>
        <taxon>Archosauria</taxon>
        <taxon>Crocodylia</taxon>
        <taxon>Alligatoridae</taxon>
        <taxon>Alligatorinae</taxon>
        <taxon>Alligator</taxon>
    </lineage>
</organism>
<keyword evidence="2" id="KW-1185">Reference proteome</keyword>
<dbReference type="Proteomes" id="UP000050525">
    <property type="component" value="Unassembled WGS sequence"/>
</dbReference>
<reference evidence="1 2" key="1">
    <citation type="journal article" date="2012" name="Genome Biol.">
        <title>Sequencing three crocodilian genomes to illuminate the evolution of archosaurs and amniotes.</title>
        <authorList>
            <person name="St John J.A."/>
            <person name="Braun E.L."/>
            <person name="Isberg S.R."/>
            <person name="Miles L.G."/>
            <person name="Chong A.Y."/>
            <person name="Gongora J."/>
            <person name="Dalzell P."/>
            <person name="Moran C."/>
            <person name="Bed'hom B."/>
            <person name="Abzhanov A."/>
            <person name="Burgess S.C."/>
            <person name="Cooksey A.M."/>
            <person name="Castoe T.A."/>
            <person name="Crawford N.G."/>
            <person name="Densmore L.D."/>
            <person name="Drew J.C."/>
            <person name="Edwards S.V."/>
            <person name="Faircloth B.C."/>
            <person name="Fujita M.K."/>
            <person name="Greenwold M.J."/>
            <person name="Hoffmann F.G."/>
            <person name="Howard J.M."/>
            <person name="Iguchi T."/>
            <person name="Janes D.E."/>
            <person name="Khan S.Y."/>
            <person name="Kohno S."/>
            <person name="de Koning A.J."/>
            <person name="Lance S.L."/>
            <person name="McCarthy F.M."/>
            <person name="McCormack J.E."/>
            <person name="Merchant M.E."/>
            <person name="Peterson D.G."/>
            <person name="Pollock D.D."/>
            <person name="Pourmand N."/>
            <person name="Raney B.J."/>
            <person name="Roessler K.A."/>
            <person name="Sanford J.R."/>
            <person name="Sawyer R.H."/>
            <person name="Schmidt C.J."/>
            <person name="Triplett E.W."/>
            <person name="Tuberville T.D."/>
            <person name="Venegas-Anaya M."/>
            <person name="Howard J.T."/>
            <person name="Jarvis E.D."/>
            <person name="Guillette L.J.Jr."/>
            <person name="Glenn T.C."/>
            <person name="Green R.E."/>
            <person name="Ray D.A."/>
        </authorList>
    </citation>
    <scope>NUCLEOTIDE SEQUENCE [LARGE SCALE GENOMIC DNA]</scope>
    <source>
        <strain evidence="1">KSC_2009_1</strain>
    </source>
</reference>
<dbReference type="EMBL" id="AKHW03001574">
    <property type="protein sequence ID" value="KYO41842.1"/>
    <property type="molecule type" value="Genomic_DNA"/>
</dbReference>
<name>A0A151NY78_ALLMI</name>
<protein>
    <submittedName>
        <fullName evidence="1">Uncharacterized protein</fullName>
    </submittedName>
</protein>
<gene>
    <name evidence="1" type="ORF">Y1Q_0000837</name>
</gene>
<comment type="caution">
    <text evidence="1">The sequence shown here is derived from an EMBL/GenBank/DDBJ whole genome shotgun (WGS) entry which is preliminary data.</text>
</comment>
<evidence type="ECO:0000313" key="2">
    <source>
        <dbReference type="Proteomes" id="UP000050525"/>
    </source>
</evidence>